<accession>A0A2Z2NWT6</accession>
<protein>
    <recommendedName>
        <fullName evidence="3">Sulfotransferase domain-containing protein</fullName>
    </recommendedName>
</protein>
<gene>
    <name evidence="1" type="ORF">IMCC3135_07595</name>
</gene>
<evidence type="ECO:0000313" key="1">
    <source>
        <dbReference type="EMBL" id="ASJ71624.1"/>
    </source>
</evidence>
<dbReference type="EMBL" id="CP018632">
    <property type="protein sequence ID" value="ASJ71624.1"/>
    <property type="molecule type" value="Genomic_DNA"/>
</dbReference>
<dbReference type="RefSeq" id="WP_088917038.1">
    <property type="nucleotide sequence ID" value="NZ_CP018632.1"/>
</dbReference>
<name>A0A2Z2NWT6_9GAMM</name>
<dbReference type="KEGG" id="gai:IMCC3135_07595"/>
<reference evidence="1 2" key="1">
    <citation type="submission" date="2016-12" db="EMBL/GenBank/DDBJ databases">
        <authorList>
            <person name="Song W.-J."/>
            <person name="Kurnit D.M."/>
        </authorList>
    </citation>
    <scope>NUCLEOTIDE SEQUENCE [LARGE SCALE GENOMIC DNA]</scope>
    <source>
        <strain evidence="1 2">IMCC3135</strain>
    </source>
</reference>
<proteinExistence type="predicted"/>
<keyword evidence="2" id="KW-1185">Reference proteome</keyword>
<dbReference type="Gene3D" id="3.40.50.300">
    <property type="entry name" value="P-loop containing nucleotide triphosphate hydrolases"/>
    <property type="match status" value="1"/>
</dbReference>
<evidence type="ECO:0008006" key="3">
    <source>
        <dbReference type="Google" id="ProtNLM"/>
    </source>
</evidence>
<evidence type="ECO:0000313" key="2">
    <source>
        <dbReference type="Proteomes" id="UP000250079"/>
    </source>
</evidence>
<sequence>MRKLILHAGRHKTGTTTLQKFLYKNPEILEKYGYQYPRYAINGDAHHELGAALNKHGKSVSDVQSKNCLVNHSRGLNQEIDKNPELTPVLSSESLQQCDPETVKKFFCNFDIEVVLYIREETGYLLSAYAQRVQASNYTGSMSDFYKSTFARDYRHFVISWSEVFGSSFSLKRYVRKDLINHDIVHDFVTGVLRIPKDEIDSTYKHNDENPTLTADLLAYKLLINQNTNIPSNHLKLLYSSFNKLALEPEFELVKIPEVMLNDIRLRFQKSNNWIAQEFFNRDYLFEPFTDDLRIGENNVTNNDLNKVRAKLVNLHPELESSLPLPDTSLGNF</sequence>
<dbReference type="OrthoDB" id="5801030at2"/>
<dbReference type="AlphaFoldDB" id="A0A2Z2NWT6"/>
<organism evidence="1 2">
    <name type="scientific">Granulosicoccus antarcticus IMCC3135</name>
    <dbReference type="NCBI Taxonomy" id="1192854"/>
    <lineage>
        <taxon>Bacteria</taxon>
        <taxon>Pseudomonadati</taxon>
        <taxon>Pseudomonadota</taxon>
        <taxon>Gammaproteobacteria</taxon>
        <taxon>Chromatiales</taxon>
        <taxon>Granulosicoccaceae</taxon>
        <taxon>Granulosicoccus</taxon>
    </lineage>
</organism>
<dbReference type="Proteomes" id="UP000250079">
    <property type="component" value="Chromosome"/>
</dbReference>
<dbReference type="InterPro" id="IPR027417">
    <property type="entry name" value="P-loop_NTPase"/>
</dbReference>
<dbReference type="SUPFAM" id="SSF52540">
    <property type="entry name" value="P-loop containing nucleoside triphosphate hydrolases"/>
    <property type="match status" value="1"/>
</dbReference>